<dbReference type="Pfam" id="PF20060">
    <property type="entry name" value="DUF6459"/>
    <property type="match status" value="1"/>
</dbReference>
<sequence>MTTIDEPIVVRALPGYEPTPSQRRKPGLARRRLRLVDEPKPQPAMPAEELPAELRDRIWQLLGQVLEAIDGRRPVGQLRPHFTRQAFAAVETRARGRAAPNRSRPLRLHFRQPADGVVEACGLVEIDARPRAVAARFELRERMRCTVFRVL</sequence>
<reference evidence="2 3" key="1">
    <citation type="submission" date="2024-09" db="EMBL/GenBank/DDBJ databases">
        <authorList>
            <person name="Sun Q."/>
            <person name="Mori K."/>
        </authorList>
    </citation>
    <scope>NUCLEOTIDE SEQUENCE [LARGE SCALE GENOMIC DNA]</scope>
    <source>
        <strain evidence="2 3">TBRC 1432</strain>
    </source>
</reference>
<evidence type="ECO:0000313" key="2">
    <source>
        <dbReference type="EMBL" id="MFC0544221.1"/>
    </source>
</evidence>
<comment type="caution">
    <text evidence="2">The sequence shown here is derived from an EMBL/GenBank/DDBJ whole genome shotgun (WGS) entry which is preliminary data.</text>
</comment>
<protein>
    <submittedName>
        <fullName evidence="2">Rv3235 family protein</fullName>
    </submittedName>
</protein>
<dbReference type="Proteomes" id="UP001589810">
    <property type="component" value="Unassembled WGS sequence"/>
</dbReference>
<dbReference type="RefSeq" id="WP_273935712.1">
    <property type="nucleotide sequence ID" value="NZ_CP097263.1"/>
</dbReference>
<feature type="compositionally biased region" description="Basic residues" evidence="1">
    <location>
        <begin position="22"/>
        <end position="33"/>
    </location>
</feature>
<accession>A0ABV6MV66</accession>
<evidence type="ECO:0000313" key="3">
    <source>
        <dbReference type="Proteomes" id="UP001589810"/>
    </source>
</evidence>
<name>A0ABV6MV66_9PSEU</name>
<organism evidence="2 3">
    <name type="scientific">Kutzneria chonburiensis</name>
    <dbReference type="NCBI Taxonomy" id="1483604"/>
    <lineage>
        <taxon>Bacteria</taxon>
        <taxon>Bacillati</taxon>
        <taxon>Actinomycetota</taxon>
        <taxon>Actinomycetes</taxon>
        <taxon>Pseudonocardiales</taxon>
        <taxon>Pseudonocardiaceae</taxon>
        <taxon>Kutzneria</taxon>
    </lineage>
</organism>
<proteinExistence type="predicted"/>
<evidence type="ECO:0000256" key="1">
    <source>
        <dbReference type="SAM" id="MobiDB-lite"/>
    </source>
</evidence>
<dbReference type="EMBL" id="JBHLUD010000007">
    <property type="protein sequence ID" value="MFC0544221.1"/>
    <property type="molecule type" value="Genomic_DNA"/>
</dbReference>
<dbReference type="InterPro" id="IPR045596">
    <property type="entry name" value="DUF6459"/>
</dbReference>
<feature type="region of interest" description="Disordered" evidence="1">
    <location>
        <begin position="14"/>
        <end position="49"/>
    </location>
</feature>
<gene>
    <name evidence="2" type="ORF">ACFFH7_22135</name>
</gene>
<keyword evidence="3" id="KW-1185">Reference proteome</keyword>